<sequence length="307" mass="33678">MSIPANGARDFVGYGRRPPDAQWPNGARLALVIVLNVEEGAEPSIPDGDKATEIGLTDGIFGEVPAGTRDLVAETLFEYGSRVGFWRLTDLFAERGARLTINACAQALERNGEIAAAIRTGDFDLCCHGDRFARHFLMGEDEERAVIARAVASLERTTGKKPLGWQSRYSPSERTRTLLVEQGGFLYDADSYADDLPYWVTVGASPHLVVPHSFTHNDNRLATAKLGTANDFYDHLAAAFRVLHAESARTPRMMTVSLHSRISGQPSRFEAVTRFLDLVASHDGVWIAGRSDVARHWMATHPAEVSS</sequence>
<dbReference type="PANTHER" id="PTHR43123:SF1">
    <property type="entry name" value="POLYSACCHARIDE DEACETYLASE-RELATED"/>
    <property type="match status" value="1"/>
</dbReference>
<dbReference type="SUPFAM" id="SSF88713">
    <property type="entry name" value="Glycoside hydrolase/deacetylase"/>
    <property type="match status" value="1"/>
</dbReference>
<protein>
    <submittedName>
        <fullName evidence="1">Peptidoglycan/xylan/chitin deacetylase (PgdA/CDA1 family)</fullName>
    </submittedName>
</protein>
<keyword evidence="2" id="KW-1185">Reference proteome</keyword>
<dbReference type="Gene3D" id="3.20.20.370">
    <property type="entry name" value="Glycoside hydrolase/deacetylase"/>
    <property type="match status" value="1"/>
</dbReference>
<dbReference type="EMBL" id="JAUSVO010000002">
    <property type="protein sequence ID" value="MDQ0436947.1"/>
    <property type="molecule type" value="Genomic_DNA"/>
</dbReference>
<proteinExistence type="predicted"/>
<accession>A0ABU0H4I9</accession>
<dbReference type="RefSeq" id="WP_266347886.1">
    <property type="nucleotide sequence ID" value="NZ_JAPKNG010000002.1"/>
</dbReference>
<name>A0ABU0H4I9_9HYPH</name>
<gene>
    <name evidence="1" type="ORF">QO014_001332</name>
</gene>
<dbReference type="PANTHER" id="PTHR43123">
    <property type="entry name" value="POLYSACCHARIDE DEACETYLASE-RELATED"/>
    <property type="match status" value="1"/>
</dbReference>
<reference evidence="1 2" key="1">
    <citation type="submission" date="2023-07" db="EMBL/GenBank/DDBJ databases">
        <title>Genomic Encyclopedia of Type Strains, Phase IV (KMG-IV): sequencing the most valuable type-strain genomes for metagenomic binning, comparative biology and taxonomic classification.</title>
        <authorList>
            <person name="Goeker M."/>
        </authorList>
    </citation>
    <scope>NUCLEOTIDE SEQUENCE [LARGE SCALE GENOMIC DNA]</scope>
    <source>
        <strain evidence="1 2">B6-8</strain>
    </source>
</reference>
<evidence type="ECO:0000313" key="2">
    <source>
        <dbReference type="Proteomes" id="UP001241603"/>
    </source>
</evidence>
<dbReference type="Proteomes" id="UP001241603">
    <property type="component" value="Unassembled WGS sequence"/>
</dbReference>
<dbReference type="InterPro" id="IPR011330">
    <property type="entry name" value="Glyco_hydro/deAcase_b/a-brl"/>
</dbReference>
<organism evidence="1 2">
    <name type="scientific">Kaistia dalseonensis</name>
    <dbReference type="NCBI Taxonomy" id="410840"/>
    <lineage>
        <taxon>Bacteria</taxon>
        <taxon>Pseudomonadati</taxon>
        <taxon>Pseudomonadota</taxon>
        <taxon>Alphaproteobacteria</taxon>
        <taxon>Hyphomicrobiales</taxon>
        <taxon>Kaistiaceae</taxon>
        <taxon>Kaistia</taxon>
    </lineage>
</organism>
<comment type="caution">
    <text evidence="1">The sequence shown here is derived from an EMBL/GenBank/DDBJ whole genome shotgun (WGS) entry which is preliminary data.</text>
</comment>
<evidence type="ECO:0000313" key="1">
    <source>
        <dbReference type="EMBL" id="MDQ0436947.1"/>
    </source>
</evidence>